<reference evidence="8" key="1">
    <citation type="journal article" date="2015" name="J. Immunol.">
        <title>Characterization of Lamprey IL-17 Family Members and Their Receptors.</title>
        <authorList>
            <person name="Han Q."/>
            <person name="Das S."/>
            <person name="Hirano M."/>
            <person name="Holland S.J."/>
            <person name="McCurley N."/>
            <person name="Guo P."/>
            <person name="Rosenberg C.S."/>
            <person name="Boehm T."/>
            <person name="Cooper M.D."/>
        </authorList>
    </citation>
    <scope>NUCLEOTIDE SEQUENCE</scope>
</reference>
<dbReference type="InterPro" id="IPR020440">
    <property type="entry name" value="IL-17_chr"/>
</dbReference>
<name>A0A0P0I695_LAMPL</name>
<evidence type="ECO:0000256" key="5">
    <source>
        <dbReference type="ARBA" id="ARBA00022729"/>
    </source>
</evidence>
<feature type="signal peptide" evidence="7">
    <location>
        <begin position="1"/>
        <end position="20"/>
    </location>
</feature>
<feature type="compositionally biased region" description="Basic and acidic residues" evidence="6">
    <location>
        <begin position="25"/>
        <end position="42"/>
    </location>
</feature>
<evidence type="ECO:0000256" key="6">
    <source>
        <dbReference type="SAM" id="MobiDB-lite"/>
    </source>
</evidence>
<dbReference type="GO" id="GO:0005615">
    <property type="term" value="C:extracellular space"/>
    <property type="evidence" value="ECO:0007669"/>
    <property type="project" value="UniProtKB-KW"/>
</dbReference>
<feature type="chain" id="PRO_5006048830" evidence="7">
    <location>
        <begin position="21"/>
        <end position="220"/>
    </location>
</feature>
<dbReference type="PRINTS" id="PR01932">
    <property type="entry name" value="INTRLEUKIN17"/>
</dbReference>
<feature type="region of interest" description="Disordered" evidence="6">
    <location>
        <begin position="58"/>
        <end position="80"/>
    </location>
</feature>
<evidence type="ECO:0000256" key="3">
    <source>
        <dbReference type="ARBA" id="ARBA00022514"/>
    </source>
</evidence>
<dbReference type="Pfam" id="PF06083">
    <property type="entry name" value="IL17"/>
    <property type="match status" value="1"/>
</dbReference>
<dbReference type="GO" id="GO:0006954">
    <property type="term" value="P:inflammatory response"/>
    <property type="evidence" value="ECO:0007669"/>
    <property type="project" value="InterPro"/>
</dbReference>
<evidence type="ECO:0000256" key="4">
    <source>
        <dbReference type="ARBA" id="ARBA00022525"/>
    </source>
</evidence>
<gene>
    <name evidence="8" type="primary">IL-17C</name>
</gene>
<dbReference type="InterPro" id="IPR010345">
    <property type="entry name" value="IL-17_fam"/>
</dbReference>
<accession>A0A0P0I695</accession>
<reference evidence="8" key="2">
    <citation type="submission" date="2015-04" db="EMBL/GenBank/DDBJ databases">
        <authorList>
            <person name="Syromyatnikov M.Y."/>
            <person name="Popov V.N."/>
        </authorList>
    </citation>
    <scope>NUCLEOTIDE SEQUENCE</scope>
</reference>
<protein>
    <submittedName>
        <fullName evidence="8">IL-17C</fullName>
    </submittedName>
</protein>
<evidence type="ECO:0000256" key="1">
    <source>
        <dbReference type="ARBA" id="ARBA00004613"/>
    </source>
</evidence>
<feature type="region of interest" description="Disordered" evidence="6">
    <location>
        <begin position="93"/>
        <end position="113"/>
    </location>
</feature>
<keyword evidence="5 7" id="KW-0732">Signal</keyword>
<keyword evidence="4" id="KW-0964">Secreted</keyword>
<evidence type="ECO:0000256" key="2">
    <source>
        <dbReference type="ARBA" id="ARBA00007236"/>
    </source>
</evidence>
<feature type="region of interest" description="Disordered" evidence="6">
    <location>
        <begin position="19"/>
        <end position="45"/>
    </location>
</feature>
<organism evidence="8">
    <name type="scientific">Lampetra planeri</name>
    <name type="common">Brook lamprey</name>
    <name type="synonym">Petromyzon planeri</name>
    <dbReference type="NCBI Taxonomy" id="7750"/>
    <lineage>
        <taxon>Eukaryota</taxon>
        <taxon>Metazoa</taxon>
        <taxon>Chordata</taxon>
        <taxon>Craniata</taxon>
        <taxon>Vertebrata</taxon>
        <taxon>Cyclostomata</taxon>
        <taxon>Hyperoartia</taxon>
        <taxon>Petromyzontiformes</taxon>
        <taxon>Petromyzontidae</taxon>
        <taxon>Lampetra</taxon>
    </lineage>
</organism>
<dbReference type="Gene3D" id="2.10.90.10">
    <property type="entry name" value="Cystine-knot cytokines"/>
    <property type="match status" value="1"/>
</dbReference>
<dbReference type="InterPro" id="IPR029034">
    <property type="entry name" value="Cystine-knot_cytokine"/>
</dbReference>
<dbReference type="GO" id="GO:0005125">
    <property type="term" value="F:cytokine activity"/>
    <property type="evidence" value="ECO:0007669"/>
    <property type="project" value="UniProtKB-KW"/>
</dbReference>
<feature type="compositionally biased region" description="Basic residues" evidence="6">
    <location>
        <begin position="66"/>
        <end position="75"/>
    </location>
</feature>
<evidence type="ECO:0000256" key="7">
    <source>
        <dbReference type="SAM" id="SignalP"/>
    </source>
</evidence>
<evidence type="ECO:0000313" key="8">
    <source>
        <dbReference type="EMBL" id="ALJ83298.1"/>
    </source>
</evidence>
<keyword evidence="3" id="KW-0202">Cytokine</keyword>
<proteinExistence type="evidence at transcript level"/>
<comment type="subcellular location">
    <subcellularLocation>
        <location evidence="1">Secreted</location>
    </subcellularLocation>
</comment>
<comment type="similarity">
    <text evidence="2">Belongs to the IL-17 family.</text>
</comment>
<sequence>MGLPLLLLLLVAGDLPRASAAPKGKQRDGKRGGARERQHQCLEDNSPLVLKMMRDLTEGGTGTQRRSGRHALHGGHHLDPVAIANELDRLGSETPRRHARHSGGPARGCPVFNRGAPAHRDASGRAEDVSSRSISPWSYRIVENPDLLPSRYAEAHCLCDGCLDPRSGLETTEVNSHLVEQTVRFLRRTPCPQRPGTYTYAHVYLRVPVACVCVRPAYWG</sequence>
<dbReference type="EMBL" id="KR059949">
    <property type="protein sequence ID" value="ALJ83298.1"/>
    <property type="molecule type" value="mRNA"/>
</dbReference>
<dbReference type="AlphaFoldDB" id="A0A0P0I695"/>
<dbReference type="SUPFAM" id="SSF57501">
    <property type="entry name" value="Cystine-knot cytokines"/>
    <property type="match status" value="1"/>
</dbReference>